<sequence length="71" mass="8135">MNKILFFGKVVVPTFYPFARLCETIWAKTNLLFILNRLTASKLYSGSSDSGEHRVLKVLNAYRHPIFVSLT</sequence>
<gene>
    <name evidence="1" type="ORF">LEP1GSC105_0699</name>
</gene>
<evidence type="ECO:0000313" key="2">
    <source>
        <dbReference type="Proteomes" id="UP000001340"/>
    </source>
</evidence>
<proteinExistence type="predicted"/>
<evidence type="ECO:0000313" key="1">
    <source>
        <dbReference type="EMBL" id="EKR57331.1"/>
    </source>
</evidence>
<dbReference type="AlphaFoldDB" id="A0A0E2DB65"/>
<accession>A0A0E2DB65</accession>
<dbReference type="EMBL" id="AHNR02000001">
    <property type="protein sequence ID" value="EKR57331.1"/>
    <property type="molecule type" value="Genomic_DNA"/>
</dbReference>
<dbReference type="Proteomes" id="UP000001340">
    <property type="component" value="Unassembled WGS sequence"/>
</dbReference>
<name>A0A0E2DB65_LEPIR</name>
<protein>
    <submittedName>
        <fullName evidence="1">Uncharacterized protein</fullName>
    </submittedName>
</protein>
<comment type="caution">
    <text evidence="1">The sequence shown here is derived from an EMBL/GenBank/DDBJ whole genome shotgun (WGS) entry which is preliminary data.</text>
</comment>
<reference evidence="1 2" key="1">
    <citation type="submission" date="2012-10" db="EMBL/GenBank/DDBJ databases">
        <authorList>
            <person name="Harkins D.M."/>
            <person name="Durkin A.S."/>
            <person name="Brinkac L.M."/>
            <person name="Haft D.H."/>
            <person name="Selengut J.D."/>
            <person name="Sanka R."/>
            <person name="DePew J."/>
            <person name="Purushe J."/>
            <person name="Chanthongthip A."/>
            <person name="Lattana O."/>
            <person name="Phetsouvanh R."/>
            <person name="Newton P.N."/>
            <person name="Vinetz J.M."/>
            <person name="Sutton G.G."/>
            <person name="Nierman W.C."/>
            <person name="Fouts D.E."/>
        </authorList>
    </citation>
    <scope>NUCLEOTIDE SEQUENCE [LARGE SCALE GENOMIC DNA]</scope>
    <source>
        <strain evidence="1 2">UI 12758</strain>
    </source>
</reference>
<organism evidence="1 2">
    <name type="scientific">Leptospira interrogans str. UI 12758</name>
    <dbReference type="NCBI Taxonomy" id="1049938"/>
    <lineage>
        <taxon>Bacteria</taxon>
        <taxon>Pseudomonadati</taxon>
        <taxon>Spirochaetota</taxon>
        <taxon>Spirochaetia</taxon>
        <taxon>Leptospirales</taxon>
        <taxon>Leptospiraceae</taxon>
        <taxon>Leptospira</taxon>
    </lineage>
</organism>